<dbReference type="InterPro" id="IPR041881">
    <property type="entry name" value="PqqD_sf"/>
</dbReference>
<evidence type="ECO:0000313" key="2">
    <source>
        <dbReference type="EMBL" id="SDG49755.1"/>
    </source>
</evidence>
<dbReference type="InterPro" id="IPR006827">
    <property type="entry name" value="Lant_deHydtase_N"/>
</dbReference>
<dbReference type="Pfam" id="PF04738">
    <property type="entry name" value="Lant_dehydr_N"/>
    <property type="match status" value="1"/>
</dbReference>
<dbReference type="AlphaFoldDB" id="A0A1G7UQ75"/>
<dbReference type="OrthoDB" id="8428173at2"/>
<dbReference type="Gene3D" id="1.10.10.1150">
    <property type="entry name" value="Coenzyme PQQ synthesis protein D (PqqD)"/>
    <property type="match status" value="1"/>
</dbReference>
<sequence length="794" mass="86560">MTDSMSPPWRSLPVVVVRTAGFPASWLGELSRGLTAAALRDSGDDTVVRAAYEDEVALGSGAVIRRFRAEPGLRDAVQFANPGLWRILAPWVDRRASTTERWNTTDRQRTDTLTRMLQRYCAKNETTSHVGPITTALLRSDRVGLTIGSARPRRHVRLSHWAAERLQASFVSGGDTAAHRWWRPRTAAGCHLSGTELHVVRYDFGARHARFADAVTAVARHRLSEVEARVLRSCDGTRSVAHICREHESAYGTPLSEADAVGVLRALESLGAVVTGPELPYGVHDSLPLLRERAAAVGDREAERHVEAVESSLAALAVATDEEGRAAAAAAVETAFTAATGAAPYRAAGVTYGDRTVFNEDCDSEYGAMVLGRPVGELVERELAFVYDLFLVLPRARLQAVRGMMREWFRRVFGAGASVTVAEFVAACLRDDPELSAGYDAIDSSIAEMTGKLREILVPVDCGCSVHRCTDEQIAAARALSDSSVPAVCNPDLMLAAEGPEALARGEFLAVVGDLHAAEEGLSHSLFAPWADAAMGGDGRLGECVAEAYRSLLAPDEDLADVTHRHRSKHYARVDLPCLDIEAGDRSPLPAHRRVRLHELMVGDTPRGLRLHRPGSDRGLRLTSPPLYWQGVRTRNPFAVFSFPQRVDGLPVPLGGRRSLPRLVYGRVVLQRAMWGVPAASCHKGKDWYEGFRAVQRLRAAHGMPRHVFVKFPQEVKPLYCDLDSPLLVRQVSHMARAADDGRVVFSEMLPEPGSLWLTGSRGRVTSELRYAVFGGEGAAGTRARAGDTGWGEW</sequence>
<evidence type="ECO:0000259" key="1">
    <source>
        <dbReference type="Pfam" id="PF04738"/>
    </source>
</evidence>
<organism evidence="2 3">
    <name type="scientific">Streptomyces griseoaurantiacus</name>
    <dbReference type="NCBI Taxonomy" id="68213"/>
    <lineage>
        <taxon>Bacteria</taxon>
        <taxon>Bacillati</taxon>
        <taxon>Actinomycetota</taxon>
        <taxon>Actinomycetes</taxon>
        <taxon>Kitasatosporales</taxon>
        <taxon>Streptomycetaceae</taxon>
        <taxon>Streptomyces</taxon>
        <taxon>Streptomyces aurantiacus group</taxon>
    </lineage>
</organism>
<accession>A0A1G7UQ75</accession>
<protein>
    <submittedName>
        <fullName evidence="2">Lantibiotic dehydratase, C terminus</fullName>
    </submittedName>
</protein>
<name>A0A1G7UQ75_9ACTN</name>
<dbReference type="Proteomes" id="UP000198614">
    <property type="component" value="Unassembled WGS sequence"/>
</dbReference>
<reference evidence="2 3" key="1">
    <citation type="submission" date="2016-10" db="EMBL/GenBank/DDBJ databases">
        <authorList>
            <person name="de Groot N.N."/>
        </authorList>
    </citation>
    <scope>NUCLEOTIDE SEQUENCE [LARGE SCALE GENOMIC DNA]</scope>
    <source>
        <strain evidence="2 3">CGMCC 4.1859</strain>
    </source>
</reference>
<proteinExistence type="predicted"/>
<evidence type="ECO:0000313" key="3">
    <source>
        <dbReference type="Proteomes" id="UP000198614"/>
    </source>
</evidence>
<feature type="domain" description="Lantibiotic dehydratase N-terminal" evidence="1">
    <location>
        <begin position="70"/>
        <end position="729"/>
    </location>
</feature>
<gene>
    <name evidence="2" type="ORF">SAMN05216260_12135</name>
</gene>
<dbReference type="EMBL" id="FNAX01000021">
    <property type="protein sequence ID" value="SDG49755.1"/>
    <property type="molecule type" value="Genomic_DNA"/>
</dbReference>